<protein>
    <submittedName>
        <fullName evidence="5">ABC transporter substrate-binding protein</fullName>
    </submittedName>
</protein>
<dbReference type="PANTHER" id="PTHR30483:SF6">
    <property type="entry name" value="PERIPLASMIC BINDING PROTEIN OF ABC TRANSPORTER FOR NATURAL AMINO ACIDS"/>
    <property type="match status" value="1"/>
</dbReference>
<keyword evidence="6" id="KW-1185">Reference proteome</keyword>
<proteinExistence type="inferred from homology"/>
<dbReference type="SUPFAM" id="SSF53822">
    <property type="entry name" value="Periplasmic binding protein-like I"/>
    <property type="match status" value="1"/>
</dbReference>
<name>A0ABV9AX67_9ACTN</name>
<feature type="chain" id="PRO_5046124194" evidence="3">
    <location>
        <begin position="24"/>
        <end position="413"/>
    </location>
</feature>
<dbReference type="Proteomes" id="UP001595839">
    <property type="component" value="Unassembled WGS sequence"/>
</dbReference>
<evidence type="ECO:0000313" key="5">
    <source>
        <dbReference type="EMBL" id="MFC4503472.1"/>
    </source>
</evidence>
<gene>
    <name evidence="5" type="ORF">ACFPIH_28810</name>
</gene>
<dbReference type="EMBL" id="JBHSFK010000020">
    <property type="protein sequence ID" value="MFC4503472.1"/>
    <property type="molecule type" value="Genomic_DNA"/>
</dbReference>
<dbReference type="InterPro" id="IPR051010">
    <property type="entry name" value="BCAA_transport"/>
</dbReference>
<evidence type="ECO:0000256" key="1">
    <source>
        <dbReference type="ARBA" id="ARBA00010062"/>
    </source>
</evidence>
<evidence type="ECO:0000256" key="3">
    <source>
        <dbReference type="SAM" id="SignalP"/>
    </source>
</evidence>
<evidence type="ECO:0000259" key="4">
    <source>
        <dbReference type="Pfam" id="PF13458"/>
    </source>
</evidence>
<sequence>MNHPLRRRTAAAGCLALTTTLLAAGCGGGSSDSSAETSSLKGTPVKVMVWAPEDTQGSAQPGVRLTAQAYEKWVNANGGIKGAPLKVLTCNEKNDPDEAEKCAQQAVADKVVAVVGSYSLAGDRYMPILEKAGIPYLGGTGVSAAEFSSPLSFPVNGGTPAVFAAHGRQLVESGCKKISGVRYDVAAAAIVSQFLTLGAVAAGGSAPKDLKVPLTATDLAPQVAAATKGSDCVSVILGTHSDLFVKAYVQSGAKTKLGSVVGNLTPELAASTGGSSSPLEGSVITGYYPPVSDASWKNFTDAAGGNKEIDTSNGANETTWVAFTVFTQAVKQLSAITPKALVQELNTTSGISTGGLTPPLTWSASTALPIKGLNRIHNTTATELVIRDGKIEWAKSGSTFVDVRKDLTAASAG</sequence>
<feature type="domain" description="Leucine-binding protein" evidence="4">
    <location>
        <begin position="58"/>
        <end position="364"/>
    </location>
</feature>
<dbReference type="PANTHER" id="PTHR30483">
    <property type="entry name" value="LEUCINE-SPECIFIC-BINDING PROTEIN"/>
    <property type="match status" value="1"/>
</dbReference>
<feature type="signal peptide" evidence="3">
    <location>
        <begin position="1"/>
        <end position="23"/>
    </location>
</feature>
<keyword evidence="2 3" id="KW-0732">Signal</keyword>
<accession>A0ABV9AX67</accession>
<dbReference type="InterPro" id="IPR028081">
    <property type="entry name" value="Leu-bd"/>
</dbReference>
<evidence type="ECO:0000313" key="6">
    <source>
        <dbReference type="Proteomes" id="UP001595839"/>
    </source>
</evidence>
<comment type="caution">
    <text evidence="5">The sequence shown here is derived from an EMBL/GenBank/DDBJ whole genome shotgun (WGS) entry which is preliminary data.</text>
</comment>
<comment type="similarity">
    <text evidence="1">Belongs to the leucine-binding protein family.</text>
</comment>
<dbReference type="RefSeq" id="WP_381178263.1">
    <property type="nucleotide sequence ID" value="NZ_JBHSFK010000020.1"/>
</dbReference>
<evidence type="ECO:0000256" key="2">
    <source>
        <dbReference type="ARBA" id="ARBA00022729"/>
    </source>
</evidence>
<organism evidence="5 6">
    <name type="scientific">Streptomyces vulcanius</name>
    <dbReference type="NCBI Taxonomy" id="1441876"/>
    <lineage>
        <taxon>Bacteria</taxon>
        <taxon>Bacillati</taxon>
        <taxon>Actinomycetota</taxon>
        <taxon>Actinomycetes</taxon>
        <taxon>Kitasatosporales</taxon>
        <taxon>Streptomycetaceae</taxon>
        <taxon>Streptomyces</taxon>
    </lineage>
</organism>
<dbReference type="InterPro" id="IPR028082">
    <property type="entry name" value="Peripla_BP_I"/>
</dbReference>
<reference evidence="6" key="1">
    <citation type="journal article" date="2019" name="Int. J. Syst. Evol. Microbiol.">
        <title>The Global Catalogue of Microorganisms (GCM) 10K type strain sequencing project: providing services to taxonomists for standard genome sequencing and annotation.</title>
        <authorList>
            <consortium name="The Broad Institute Genomics Platform"/>
            <consortium name="The Broad Institute Genome Sequencing Center for Infectious Disease"/>
            <person name="Wu L."/>
            <person name="Ma J."/>
        </authorList>
    </citation>
    <scope>NUCLEOTIDE SEQUENCE [LARGE SCALE GENOMIC DNA]</scope>
    <source>
        <strain evidence="6">CGMCC 4.7177</strain>
    </source>
</reference>
<dbReference type="PROSITE" id="PS51257">
    <property type="entry name" value="PROKAR_LIPOPROTEIN"/>
    <property type="match status" value="1"/>
</dbReference>
<dbReference type="Gene3D" id="3.40.50.2300">
    <property type="match status" value="2"/>
</dbReference>
<dbReference type="Pfam" id="PF13458">
    <property type="entry name" value="Peripla_BP_6"/>
    <property type="match status" value="1"/>
</dbReference>